<keyword evidence="14" id="KW-0449">Lipoprotein</keyword>
<feature type="signal peptide" evidence="16">
    <location>
        <begin position="1"/>
        <end position="20"/>
    </location>
</feature>
<evidence type="ECO:0000313" key="19">
    <source>
        <dbReference type="EMBL" id="RKP45321.1"/>
    </source>
</evidence>
<dbReference type="GO" id="GO:0015288">
    <property type="term" value="F:porin activity"/>
    <property type="evidence" value="ECO:0007669"/>
    <property type="project" value="UniProtKB-KW"/>
</dbReference>
<evidence type="ECO:0000256" key="8">
    <source>
        <dbReference type="ARBA" id="ARBA00023047"/>
    </source>
</evidence>
<dbReference type="PANTHER" id="PTHR33619">
    <property type="entry name" value="POLYSACCHARIDE EXPORT PROTEIN GFCE-RELATED"/>
    <property type="match status" value="1"/>
</dbReference>
<evidence type="ECO:0000256" key="1">
    <source>
        <dbReference type="ARBA" id="ARBA00004571"/>
    </source>
</evidence>
<keyword evidence="5" id="KW-0762">Sugar transport</keyword>
<keyword evidence="9" id="KW-0406">Ion transport</keyword>
<feature type="domain" description="Polysaccharide export protein N-terminal" evidence="17">
    <location>
        <begin position="75"/>
        <end position="174"/>
    </location>
</feature>
<keyword evidence="8" id="KW-0625">Polysaccharide transport</keyword>
<keyword evidence="13" id="KW-0998">Cell outer membrane</keyword>
<dbReference type="AlphaFoldDB" id="A0A494X6R1"/>
<evidence type="ECO:0000256" key="16">
    <source>
        <dbReference type="SAM" id="SignalP"/>
    </source>
</evidence>
<evidence type="ECO:0000256" key="11">
    <source>
        <dbReference type="ARBA" id="ARBA00023136"/>
    </source>
</evidence>
<dbReference type="InterPro" id="IPR054765">
    <property type="entry name" value="SLBB_dom"/>
</dbReference>
<evidence type="ECO:0000256" key="9">
    <source>
        <dbReference type="ARBA" id="ARBA00023065"/>
    </source>
</evidence>
<dbReference type="EMBL" id="RBZU01000017">
    <property type="protein sequence ID" value="RKP45321.1"/>
    <property type="molecule type" value="Genomic_DNA"/>
</dbReference>
<feature type="region of interest" description="Disordered" evidence="15">
    <location>
        <begin position="95"/>
        <end position="127"/>
    </location>
</feature>
<keyword evidence="10" id="KW-0626">Porin</keyword>
<dbReference type="GO" id="GO:0015159">
    <property type="term" value="F:polysaccharide transmembrane transporter activity"/>
    <property type="evidence" value="ECO:0007669"/>
    <property type="project" value="InterPro"/>
</dbReference>
<dbReference type="PANTHER" id="PTHR33619:SF3">
    <property type="entry name" value="POLYSACCHARIDE EXPORT PROTEIN GFCE-RELATED"/>
    <property type="match status" value="1"/>
</dbReference>
<evidence type="ECO:0000256" key="6">
    <source>
        <dbReference type="ARBA" id="ARBA00022692"/>
    </source>
</evidence>
<evidence type="ECO:0000259" key="18">
    <source>
        <dbReference type="Pfam" id="PF22461"/>
    </source>
</evidence>
<dbReference type="Pfam" id="PF22461">
    <property type="entry name" value="SLBB_2"/>
    <property type="match status" value="2"/>
</dbReference>
<evidence type="ECO:0000256" key="15">
    <source>
        <dbReference type="SAM" id="MobiDB-lite"/>
    </source>
</evidence>
<comment type="subcellular location">
    <subcellularLocation>
        <location evidence="1">Cell outer membrane</location>
        <topology evidence="1">Multi-pass membrane protein</topology>
    </subcellularLocation>
</comment>
<evidence type="ECO:0000256" key="4">
    <source>
        <dbReference type="ARBA" id="ARBA00022452"/>
    </source>
</evidence>
<evidence type="ECO:0000259" key="17">
    <source>
        <dbReference type="Pfam" id="PF02563"/>
    </source>
</evidence>
<protein>
    <submittedName>
        <fullName evidence="19">Exopolysaccharide biosynthesis protein</fullName>
    </submittedName>
</protein>
<dbReference type="InterPro" id="IPR049712">
    <property type="entry name" value="Poly_export"/>
</dbReference>
<feature type="domain" description="SLBB" evidence="18">
    <location>
        <begin position="265"/>
        <end position="349"/>
    </location>
</feature>
<keyword evidence="4" id="KW-1134">Transmembrane beta strand</keyword>
<name>A0A494X6R1_9BURK</name>
<accession>A0A494X6R1</accession>
<dbReference type="InterPro" id="IPR003715">
    <property type="entry name" value="Poly_export_N"/>
</dbReference>
<gene>
    <name evidence="19" type="ORF">D7S86_26100</name>
</gene>
<dbReference type="RefSeq" id="WP_121090906.1">
    <property type="nucleotide sequence ID" value="NZ_RBZU01000017.1"/>
</dbReference>
<organism evidence="19 20">
    <name type="scientific">Pararobbsia silviterrae</name>
    <dbReference type="NCBI Taxonomy" id="1792498"/>
    <lineage>
        <taxon>Bacteria</taxon>
        <taxon>Pseudomonadati</taxon>
        <taxon>Pseudomonadota</taxon>
        <taxon>Betaproteobacteria</taxon>
        <taxon>Burkholderiales</taxon>
        <taxon>Burkholderiaceae</taxon>
        <taxon>Pararobbsia</taxon>
    </lineage>
</organism>
<evidence type="ECO:0000256" key="5">
    <source>
        <dbReference type="ARBA" id="ARBA00022597"/>
    </source>
</evidence>
<sequence length="383" mass="41241">MWIRTLTAVTCAAVGLSACAPGPWLDKSRLQDDLDAKQSTETYPVQVITADVIMKQVAQVRAEQASSLPSDLSKWDYKIGPDDIIGVTVYDHPELSTTSPTAAPESNAGAPPLPQVAGAAPSDQAGHRVGSDGTIFFPTLGRVKLAGLTIEQARETFAKLLAKNVRDPQVDIRVIAYRSQRIQMTGEVKSPGTMAVTDVPLTLIDAITRAGGETPAADMSRVHLTRHGETIEIDAQSILEHGRMRENVLLEAGDVVNVPDRSDARIFAFGEVGHPQMVPIPRAGLTLADALAAVQSIDPKGADPRQIYVIRGAADNPQKPVVFRLDMTQVDALLLQTQFALHPLDVLYVGTSGAVRFNRVLDQITPALSTLFYTKALVDPNNY</sequence>
<comment type="similarity">
    <text evidence="2">Belongs to the BexD/CtrA/VexA family.</text>
</comment>
<keyword evidence="20" id="KW-1185">Reference proteome</keyword>
<reference evidence="19 20" key="1">
    <citation type="submission" date="2018-10" db="EMBL/GenBank/DDBJ databases">
        <title>Robbsia sp. DHC34, isolated from soil.</title>
        <authorList>
            <person name="Gao Z.-H."/>
            <person name="Qiu L.-H."/>
        </authorList>
    </citation>
    <scope>NUCLEOTIDE SEQUENCE [LARGE SCALE GENOMIC DNA]</scope>
    <source>
        <strain evidence="19 20">DHC34</strain>
    </source>
</reference>
<evidence type="ECO:0000256" key="13">
    <source>
        <dbReference type="ARBA" id="ARBA00023237"/>
    </source>
</evidence>
<feature type="chain" id="PRO_5019774708" evidence="16">
    <location>
        <begin position="21"/>
        <end position="383"/>
    </location>
</feature>
<feature type="domain" description="SLBB" evidence="18">
    <location>
        <begin position="180"/>
        <end position="258"/>
    </location>
</feature>
<dbReference type="GO" id="GO:0006811">
    <property type="term" value="P:monoatomic ion transport"/>
    <property type="evidence" value="ECO:0007669"/>
    <property type="project" value="UniProtKB-KW"/>
</dbReference>
<dbReference type="OrthoDB" id="9815244at2"/>
<dbReference type="Gene3D" id="3.10.560.10">
    <property type="entry name" value="Outer membrane lipoprotein wza domain like"/>
    <property type="match status" value="2"/>
</dbReference>
<dbReference type="Proteomes" id="UP000270342">
    <property type="component" value="Unassembled WGS sequence"/>
</dbReference>
<dbReference type="GO" id="GO:0046930">
    <property type="term" value="C:pore complex"/>
    <property type="evidence" value="ECO:0007669"/>
    <property type="project" value="UniProtKB-KW"/>
</dbReference>
<keyword evidence="11" id="KW-0472">Membrane</keyword>
<evidence type="ECO:0000256" key="2">
    <source>
        <dbReference type="ARBA" id="ARBA00009450"/>
    </source>
</evidence>
<dbReference type="Gene3D" id="3.30.1950.10">
    <property type="entry name" value="wza like domain"/>
    <property type="match status" value="1"/>
</dbReference>
<proteinExistence type="inferred from homology"/>
<evidence type="ECO:0000256" key="7">
    <source>
        <dbReference type="ARBA" id="ARBA00022729"/>
    </source>
</evidence>
<dbReference type="GO" id="GO:0009279">
    <property type="term" value="C:cell outer membrane"/>
    <property type="evidence" value="ECO:0007669"/>
    <property type="project" value="UniProtKB-SubCell"/>
</dbReference>
<evidence type="ECO:0000256" key="14">
    <source>
        <dbReference type="ARBA" id="ARBA00023288"/>
    </source>
</evidence>
<comment type="caution">
    <text evidence="19">The sequence shown here is derived from an EMBL/GenBank/DDBJ whole genome shotgun (WGS) entry which is preliminary data.</text>
</comment>
<keyword evidence="12" id="KW-0564">Palmitate</keyword>
<evidence type="ECO:0000313" key="20">
    <source>
        <dbReference type="Proteomes" id="UP000270342"/>
    </source>
</evidence>
<dbReference type="PROSITE" id="PS51257">
    <property type="entry name" value="PROKAR_LIPOPROTEIN"/>
    <property type="match status" value="1"/>
</dbReference>
<keyword evidence="3" id="KW-0813">Transport</keyword>
<evidence type="ECO:0000256" key="10">
    <source>
        <dbReference type="ARBA" id="ARBA00023114"/>
    </source>
</evidence>
<evidence type="ECO:0000256" key="12">
    <source>
        <dbReference type="ARBA" id="ARBA00023139"/>
    </source>
</evidence>
<keyword evidence="7 16" id="KW-0732">Signal</keyword>
<dbReference type="Pfam" id="PF02563">
    <property type="entry name" value="Poly_export"/>
    <property type="match status" value="1"/>
</dbReference>
<evidence type="ECO:0000256" key="3">
    <source>
        <dbReference type="ARBA" id="ARBA00022448"/>
    </source>
</evidence>
<keyword evidence="6" id="KW-0812">Transmembrane</keyword>